<evidence type="ECO:0000313" key="13">
    <source>
        <dbReference type="EMBL" id="POI32472.1"/>
    </source>
</evidence>
<dbReference type="Pfam" id="PF00010">
    <property type="entry name" value="HLH"/>
    <property type="match status" value="1"/>
</dbReference>
<dbReference type="SUPFAM" id="SSF47459">
    <property type="entry name" value="HLH, helix-loop-helix DNA-binding domain"/>
    <property type="match status" value="1"/>
</dbReference>
<dbReference type="EMBL" id="PPHD01005799">
    <property type="protein sequence ID" value="POI32472.1"/>
    <property type="molecule type" value="Genomic_DNA"/>
</dbReference>
<sequence length="377" mass="42625">MAAGLGGWLCLCGLLAVLAGLGAQAKVTIIIYLSILGLLLLYMVYLTLVEPILKRRLFGHSQLIQSDEDIGDHQPFANAHDVLARSRSRANVLNKVEYAQQRWKLQVQEQRNAEGNGTMEQHYILAGDPVVFSTVLKFLVLNAKSCCHHSCGVGGKAKPETSRSNCKLLCMLSTGYKLQESLTQWSKLHDSGEMQNLMDGKSCCNLMDKLSISADTQHVQLPQPFCADPLVMFHMYPESPNQVACSEDLSFLPFMSEHFITENFYSEPCGFSYQIPHCSYNRSEYSYGPAFIRKRNERERQRVKCVNEGYAKLRHHLPKEYLEKRLSKVETLRAAIKYIRYLQSVLYSDSVATDKIVMEPSQAPKAINKQSQFLKAI</sequence>
<dbReference type="GO" id="GO:0046983">
    <property type="term" value="F:protein dimerization activity"/>
    <property type="evidence" value="ECO:0007669"/>
    <property type="project" value="InterPro"/>
</dbReference>
<evidence type="ECO:0000256" key="3">
    <source>
        <dbReference type="ARBA" id="ARBA00022692"/>
    </source>
</evidence>
<evidence type="ECO:0000256" key="9">
    <source>
        <dbReference type="ARBA" id="ARBA00023242"/>
    </source>
</evidence>
<dbReference type="GO" id="GO:0043123">
    <property type="term" value="P:positive regulation of canonical NF-kappaB signal transduction"/>
    <property type="evidence" value="ECO:0007669"/>
    <property type="project" value="TreeGrafter"/>
</dbReference>
<evidence type="ECO:0000256" key="6">
    <source>
        <dbReference type="ARBA" id="ARBA00023125"/>
    </source>
</evidence>
<dbReference type="CDD" id="cd19745">
    <property type="entry name" value="bHLH_TS_ASCL3"/>
    <property type="match status" value="1"/>
</dbReference>
<keyword evidence="8" id="KW-0804">Transcription</keyword>
<comment type="subcellular location">
    <subcellularLocation>
        <location evidence="1">Membrane</location>
    </subcellularLocation>
</comment>
<feature type="chain" id="PRO_5015182513" description="BHLH domain-containing protein" evidence="11">
    <location>
        <begin position="20"/>
        <end position="377"/>
    </location>
</feature>
<dbReference type="Proteomes" id="UP000237246">
    <property type="component" value="Unassembled WGS sequence"/>
</dbReference>
<evidence type="ECO:0000256" key="2">
    <source>
        <dbReference type="ARBA" id="ARBA00007264"/>
    </source>
</evidence>
<evidence type="ECO:0000256" key="8">
    <source>
        <dbReference type="ARBA" id="ARBA00023163"/>
    </source>
</evidence>
<keyword evidence="6" id="KW-0238">DNA-binding</keyword>
<evidence type="ECO:0000256" key="10">
    <source>
        <dbReference type="SAM" id="Phobius"/>
    </source>
</evidence>
<dbReference type="InterPro" id="IPR011598">
    <property type="entry name" value="bHLH_dom"/>
</dbReference>
<keyword evidence="14" id="KW-1185">Reference proteome</keyword>
<keyword evidence="7 10" id="KW-0472">Membrane</keyword>
<comment type="caution">
    <text evidence="13">The sequence shown here is derived from an EMBL/GenBank/DDBJ whole genome shotgun (WGS) entry which is preliminary data.</text>
</comment>
<feature type="signal peptide" evidence="11">
    <location>
        <begin position="1"/>
        <end position="19"/>
    </location>
</feature>
<feature type="transmembrane region" description="Helical" evidence="10">
    <location>
        <begin position="29"/>
        <end position="48"/>
    </location>
</feature>
<dbReference type="GO" id="GO:0005667">
    <property type="term" value="C:transcription regulator complex"/>
    <property type="evidence" value="ECO:0007669"/>
    <property type="project" value="UniProtKB-ARBA"/>
</dbReference>
<dbReference type="GO" id="GO:0048513">
    <property type="term" value="P:animal organ development"/>
    <property type="evidence" value="ECO:0007669"/>
    <property type="project" value="UniProtKB-ARBA"/>
</dbReference>
<feature type="domain" description="BHLH" evidence="12">
    <location>
        <begin position="290"/>
        <end position="342"/>
    </location>
</feature>
<keyword evidence="3 10" id="KW-0812">Transmembrane</keyword>
<dbReference type="Pfam" id="PF05434">
    <property type="entry name" value="Tmemb_9"/>
    <property type="match status" value="1"/>
</dbReference>
<dbReference type="OrthoDB" id="6241467at2759"/>
<gene>
    <name evidence="13" type="ORF">CIB84_003775</name>
</gene>
<dbReference type="GO" id="GO:0060429">
    <property type="term" value="P:epithelium development"/>
    <property type="evidence" value="ECO:0007669"/>
    <property type="project" value="UniProtKB-ARBA"/>
</dbReference>
<dbReference type="Gene3D" id="4.10.280.10">
    <property type="entry name" value="Helix-loop-helix DNA-binding domain"/>
    <property type="match status" value="1"/>
</dbReference>
<name>A0A2P4T7Y3_BAMTH</name>
<evidence type="ECO:0000313" key="14">
    <source>
        <dbReference type="Proteomes" id="UP000237246"/>
    </source>
</evidence>
<evidence type="ECO:0000256" key="5">
    <source>
        <dbReference type="ARBA" id="ARBA00023015"/>
    </source>
</evidence>
<dbReference type="InterPro" id="IPR036638">
    <property type="entry name" value="HLH_DNA-bd_sf"/>
</dbReference>
<keyword evidence="9" id="KW-0539">Nucleus</keyword>
<dbReference type="PANTHER" id="PTHR13064">
    <property type="entry name" value="TRANSMEMBRANE PROTEIN 9 FAMILY MEMBER"/>
    <property type="match status" value="1"/>
</dbReference>
<dbReference type="GO" id="GO:0005765">
    <property type="term" value="C:lysosomal membrane"/>
    <property type="evidence" value="ECO:0007669"/>
    <property type="project" value="InterPro"/>
</dbReference>
<accession>A0A2P4T7Y3</accession>
<dbReference type="GO" id="GO:0005634">
    <property type="term" value="C:nucleus"/>
    <property type="evidence" value="ECO:0007669"/>
    <property type="project" value="UniProtKB-ARBA"/>
</dbReference>
<reference evidence="13 14" key="1">
    <citation type="submission" date="2018-01" db="EMBL/GenBank/DDBJ databases">
        <title>Comparison of the Chinese Bamboo Partridge and Red Junglefowl genome sequences highlights the importance of demography in genome evolution.</title>
        <authorList>
            <person name="Tiley G.P."/>
            <person name="Kimball R.T."/>
            <person name="Braun E.L."/>
            <person name="Burleigh J.G."/>
        </authorList>
    </citation>
    <scope>NUCLEOTIDE SEQUENCE [LARGE SCALE GENOMIC DNA]</scope>
    <source>
        <strain evidence="13">RTK389</strain>
        <tissue evidence="13">Blood</tissue>
    </source>
</reference>
<dbReference type="PANTHER" id="PTHR13064:SF2">
    <property type="entry name" value="TRANSMEMBRANE PROTEIN 9B"/>
    <property type="match status" value="1"/>
</dbReference>
<evidence type="ECO:0000256" key="4">
    <source>
        <dbReference type="ARBA" id="ARBA00022989"/>
    </source>
</evidence>
<dbReference type="FunFam" id="4.10.280.10:FF:000038">
    <property type="entry name" value="achaete-scute homolog 3"/>
    <property type="match status" value="1"/>
</dbReference>
<evidence type="ECO:0000259" key="12">
    <source>
        <dbReference type="PROSITE" id="PS50888"/>
    </source>
</evidence>
<evidence type="ECO:0000256" key="1">
    <source>
        <dbReference type="ARBA" id="ARBA00004370"/>
    </source>
</evidence>
<dbReference type="GO" id="GO:0000977">
    <property type="term" value="F:RNA polymerase II transcription regulatory region sequence-specific DNA binding"/>
    <property type="evidence" value="ECO:0007669"/>
    <property type="project" value="UniProtKB-ARBA"/>
</dbReference>
<keyword evidence="5" id="KW-0805">Transcription regulation</keyword>
<dbReference type="GO" id="GO:0001227">
    <property type="term" value="F:DNA-binding transcription repressor activity, RNA polymerase II-specific"/>
    <property type="evidence" value="ECO:0007669"/>
    <property type="project" value="UniProtKB-ARBA"/>
</dbReference>
<dbReference type="PROSITE" id="PS50888">
    <property type="entry name" value="BHLH"/>
    <property type="match status" value="1"/>
</dbReference>
<dbReference type="SMART" id="SM00353">
    <property type="entry name" value="HLH"/>
    <property type="match status" value="1"/>
</dbReference>
<protein>
    <recommendedName>
        <fullName evidence="12">BHLH domain-containing protein</fullName>
    </recommendedName>
</protein>
<organism evidence="13 14">
    <name type="scientific">Bambusicola thoracicus</name>
    <name type="common">Chinese bamboo-partridge</name>
    <name type="synonym">Perdix thoracica</name>
    <dbReference type="NCBI Taxonomy" id="9083"/>
    <lineage>
        <taxon>Eukaryota</taxon>
        <taxon>Metazoa</taxon>
        <taxon>Chordata</taxon>
        <taxon>Craniata</taxon>
        <taxon>Vertebrata</taxon>
        <taxon>Euteleostomi</taxon>
        <taxon>Archelosauria</taxon>
        <taxon>Archosauria</taxon>
        <taxon>Dinosauria</taxon>
        <taxon>Saurischia</taxon>
        <taxon>Theropoda</taxon>
        <taxon>Coelurosauria</taxon>
        <taxon>Aves</taxon>
        <taxon>Neognathae</taxon>
        <taxon>Galloanserae</taxon>
        <taxon>Galliformes</taxon>
        <taxon>Phasianidae</taxon>
        <taxon>Perdicinae</taxon>
        <taxon>Bambusicola</taxon>
    </lineage>
</organism>
<evidence type="ECO:0000256" key="7">
    <source>
        <dbReference type="ARBA" id="ARBA00023136"/>
    </source>
</evidence>
<dbReference type="AlphaFoldDB" id="A0A2P4T7Y3"/>
<dbReference type="InterPro" id="IPR008853">
    <property type="entry name" value="TMEM9/TMEM9B"/>
</dbReference>
<proteinExistence type="inferred from homology"/>
<keyword evidence="4 10" id="KW-1133">Transmembrane helix</keyword>
<evidence type="ECO:0000256" key="11">
    <source>
        <dbReference type="SAM" id="SignalP"/>
    </source>
</evidence>
<keyword evidence="11" id="KW-0732">Signal</keyword>
<comment type="similarity">
    <text evidence="2">Belongs to the TMEM9 family.</text>
</comment>